<protein>
    <submittedName>
        <fullName evidence="2">Uncharacterized protein</fullName>
    </submittedName>
</protein>
<name>A0A9Q0JQV1_9ROSI</name>
<dbReference type="PANTHER" id="PTHR44328:SF11">
    <property type="entry name" value="GLUTATHIONE S-TRANSFERASE L2, CHLOROPLASTIC"/>
    <property type="match status" value="1"/>
</dbReference>
<evidence type="ECO:0000313" key="3">
    <source>
        <dbReference type="Proteomes" id="UP001141552"/>
    </source>
</evidence>
<organism evidence="2 3">
    <name type="scientific">Turnera subulata</name>
    <dbReference type="NCBI Taxonomy" id="218843"/>
    <lineage>
        <taxon>Eukaryota</taxon>
        <taxon>Viridiplantae</taxon>
        <taxon>Streptophyta</taxon>
        <taxon>Embryophyta</taxon>
        <taxon>Tracheophyta</taxon>
        <taxon>Spermatophyta</taxon>
        <taxon>Magnoliopsida</taxon>
        <taxon>eudicotyledons</taxon>
        <taxon>Gunneridae</taxon>
        <taxon>Pentapetalae</taxon>
        <taxon>rosids</taxon>
        <taxon>fabids</taxon>
        <taxon>Malpighiales</taxon>
        <taxon>Passifloraceae</taxon>
        <taxon>Turnera</taxon>
    </lineage>
</organism>
<dbReference type="AlphaFoldDB" id="A0A9Q0JQV1"/>
<dbReference type="Pfam" id="PF13410">
    <property type="entry name" value="GST_C_2"/>
    <property type="match status" value="1"/>
</dbReference>
<sequence>MFPLLSSSTTNHRLRRRRHPPATAYSTVSALPSQLDPAKKEFAQELFSYTDSFNKAIRSTLKGDADEAGTAFDYLETSLSKFDDGPFFLGQFRLVEIAYAPFIERFQPTLLDFKNYDITAGRPKLAAWIEIESFEEMDRNEAYNQTKRDPKQQVESYRQRFGAAL</sequence>
<evidence type="ECO:0000256" key="1">
    <source>
        <dbReference type="SAM" id="MobiDB-lite"/>
    </source>
</evidence>
<dbReference type="FunFam" id="1.20.1050.10:FF:000041">
    <property type="entry name" value="Lambda class glutathione S-transferase"/>
    <property type="match status" value="1"/>
</dbReference>
<reference evidence="2" key="1">
    <citation type="submission" date="2022-02" db="EMBL/GenBank/DDBJ databases">
        <authorList>
            <person name="Henning P.M."/>
            <person name="McCubbin A.G."/>
            <person name="Shore J.S."/>
        </authorList>
    </citation>
    <scope>NUCLEOTIDE SEQUENCE</scope>
    <source>
        <strain evidence="2">F60SS</strain>
        <tissue evidence="2">Leaves</tissue>
    </source>
</reference>
<dbReference type="PANTHER" id="PTHR44328">
    <property type="entry name" value="GLUTATHIONE S-TRANSFERASE L1"/>
    <property type="match status" value="1"/>
</dbReference>
<dbReference type="EMBL" id="JAKUCV010000249">
    <property type="protein sequence ID" value="KAJ4850709.1"/>
    <property type="molecule type" value="Genomic_DNA"/>
</dbReference>
<dbReference type="InterPro" id="IPR044629">
    <property type="entry name" value="GSTL1/2/3"/>
</dbReference>
<evidence type="ECO:0000313" key="2">
    <source>
        <dbReference type="EMBL" id="KAJ4850709.1"/>
    </source>
</evidence>
<gene>
    <name evidence="2" type="ORF">Tsubulata_005613</name>
</gene>
<feature type="region of interest" description="Disordered" evidence="1">
    <location>
        <begin position="1"/>
        <end position="20"/>
    </location>
</feature>
<proteinExistence type="predicted"/>
<dbReference type="Gene3D" id="1.20.1050.10">
    <property type="match status" value="1"/>
</dbReference>
<dbReference type="OrthoDB" id="4951845at2759"/>
<reference evidence="2" key="2">
    <citation type="journal article" date="2023" name="Plants (Basel)">
        <title>Annotation of the Turnera subulata (Passifloraceae) Draft Genome Reveals the S-Locus Evolved after the Divergence of Turneroideae from Passifloroideae in a Stepwise Manner.</title>
        <authorList>
            <person name="Henning P.M."/>
            <person name="Roalson E.H."/>
            <person name="Mir W."/>
            <person name="McCubbin A.G."/>
            <person name="Shore J.S."/>
        </authorList>
    </citation>
    <scope>NUCLEOTIDE SEQUENCE</scope>
    <source>
        <strain evidence="2">F60SS</strain>
    </source>
</reference>
<dbReference type="InterPro" id="IPR036282">
    <property type="entry name" value="Glutathione-S-Trfase_C_sf"/>
</dbReference>
<dbReference type="GO" id="GO:0004364">
    <property type="term" value="F:glutathione transferase activity"/>
    <property type="evidence" value="ECO:0007669"/>
    <property type="project" value="InterPro"/>
</dbReference>
<feature type="compositionally biased region" description="Polar residues" evidence="1">
    <location>
        <begin position="1"/>
        <end position="11"/>
    </location>
</feature>
<dbReference type="Proteomes" id="UP001141552">
    <property type="component" value="Unassembled WGS sequence"/>
</dbReference>
<comment type="caution">
    <text evidence="2">The sequence shown here is derived from an EMBL/GenBank/DDBJ whole genome shotgun (WGS) entry which is preliminary data.</text>
</comment>
<accession>A0A9Q0JQV1</accession>
<keyword evidence="3" id="KW-1185">Reference proteome</keyword>
<dbReference type="SUPFAM" id="SSF47616">
    <property type="entry name" value="GST C-terminal domain-like"/>
    <property type="match status" value="1"/>
</dbReference>